<proteinExistence type="predicted"/>
<reference evidence="1 2" key="1">
    <citation type="journal article" date="2018" name="Front. Plant Sci.">
        <title>Red Clover (Trifolium pratense) and Zigzag Clover (T. medium) - A Picture of Genomic Similarities and Differences.</title>
        <authorList>
            <person name="Dluhosova J."/>
            <person name="Istvanek J."/>
            <person name="Nedelnik J."/>
            <person name="Repkova J."/>
        </authorList>
    </citation>
    <scope>NUCLEOTIDE SEQUENCE [LARGE SCALE GENOMIC DNA]</scope>
    <source>
        <strain evidence="2">cv. 10/8</strain>
        <tissue evidence="1">Leaf</tissue>
    </source>
</reference>
<evidence type="ECO:0000313" key="1">
    <source>
        <dbReference type="EMBL" id="MCI35880.1"/>
    </source>
</evidence>
<comment type="caution">
    <text evidence="1">The sequence shown here is derived from an EMBL/GenBank/DDBJ whole genome shotgun (WGS) entry which is preliminary data.</text>
</comment>
<evidence type="ECO:0000313" key="2">
    <source>
        <dbReference type="Proteomes" id="UP000265520"/>
    </source>
</evidence>
<feature type="non-terminal residue" evidence="1">
    <location>
        <position position="62"/>
    </location>
</feature>
<dbReference type="AlphaFoldDB" id="A0A392RJE3"/>
<organism evidence="1 2">
    <name type="scientific">Trifolium medium</name>
    <dbReference type="NCBI Taxonomy" id="97028"/>
    <lineage>
        <taxon>Eukaryota</taxon>
        <taxon>Viridiplantae</taxon>
        <taxon>Streptophyta</taxon>
        <taxon>Embryophyta</taxon>
        <taxon>Tracheophyta</taxon>
        <taxon>Spermatophyta</taxon>
        <taxon>Magnoliopsida</taxon>
        <taxon>eudicotyledons</taxon>
        <taxon>Gunneridae</taxon>
        <taxon>Pentapetalae</taxon>
        <taxon>rosids</taxon>
        <taxon>fabids</taxon>
        <taxon>Fabales</taxon>
        <taxon>Fabaceae</taxon>
        <taxon>Papilionoideae</taxon>
        <taxon>50 kb inversion clade</taxon>
        <taxon>NPAAA clade</taxon>
        <taxon>Hologalegina</taxon>
        <taxon>IRL clade</taxon>
        <taxon>Trifolieae</taxon>
        <taxon>Trifolium</taxon>
    </lineage>
</organism>
<keyword evidence="2" id="KW-1185">Reference proteome</keyword>
<name>A0A392RJE3_9FABA</name>
<dbReference type="EMBL" id="LXQA010227989">
    <property type="protein sequence ID" value="MCI35880.1"/>
    <property type="molecule type" value="Genomic_DNA"/>
</dbReference>
<sequence length="62" mass="6894">MTTCVVFAVLSPYYHPSRSHRPPPTDIVFVVISLSLSHQQPSLYDLIRITTYDTSGGEGRGE</sequence>
<protein>
    <submittedName>
        <fullName evidence="1">Uncharacterized protein</fullName>
    </submittedName>
</protein>
<dbReference type="Proteomes" id="UP000265520">
    <property type="component" value="Unassembled WGS sequence"/>
</dbReference>
<accession>A0A392RJE3</accession>